<dbReference type="AlphaFoldDB" id="A0A212ET66"/>
<evidence type="ECO:0000256" key="1">
    <source>
        <dbReference type="ARBA" id="ARBA00004613"/>
    </source>
</evidence>
<name>A0A212ET66_DANPL</name>
<gene>
    <name evidence="7" type="ORF">KGM_214885</name>
</gene>
<keyword evidence="8" id="KW-1185">Reference proteome</keyword>
<evidence type="ECO:0000313" key="8">
    <source>
        <dbReference type="Proteomes" id="UP000007151"/>
    </source>
</evidence>
<sequence length="173" mass="20360">MGFTETPLIVKYKMLRFQYWDFTPPYTMKSKYILLASFILAQLIYVNGFAWAVVGVATSALGMLVKIIDQTQTWTVEVHNEGRHHAHMWCADKNRKIGGDEGVWVPPGDKIMFSFRKSASAQFWCNMDWYGQRVGWDVYVHNWDDAPNPTKWSIRDDGVYDQWRNRKWRNLNS</sequence>
<dbReference type="InParanoid" id="A0A212ET66"/>
<evidence type="ECO:0008006" key="9">
    <source>
        <dbReference type="Google" id="ProtNLM"/>
    </source>
</evidence>
<keyword evidence="4" id="KW-0964">Secreted</keyword>
<comment type="caution">
    <text evidence="7">The sequence shown here is derived from an EMBL/GenBank/DDBJ whole genome shotgun (WGS) entry which is preliminary data.</text>
</comment>
<accession>A0A212ET66</accession>
<keyword evidence="5" id="KW-0732">Signal</keyword>
<comment type="similarity">
    <text evidence="2">Belongs to the plant self-incompatibility (S1) protein family.</text>
</comment>
<keyword evidence="6" id="KW-1133">Transmembrane helix</keyword>
<feature type="transmembrane region" description="Helical" evidence="6">
    <location>
        <begin position="32"/>
        <end position="65"/>
    </location>
</feature>
<dbReference type="EMBL" id="AGBW02012658">
    <property type="protein sequence ID" value="OWR44641.1"/>
    <property type="molecule type" value="Genomic_DNA"/>
</dbReference>
<evidence type="ECO:0000256" key="5">
    <source>
        <dbReference type="ARBA" id="ARBA00022729"/>
    </source>
</evidence>
<dbReference type="Pfam" id="PF05938">
    <property type="entry name" value="Self-incomp_S1"/>
    <property type="match status" value="1"/>
</dbReference>
<keyword evidence="3" id="KW-0713">Self-incompatibility</keyword>
<comment type="subcellular location">
    <subcellularLocation>
        <location evidence="1">Secreted</location>
    </subcellularLocation>
</comment>
<reference evidence="7 8" key="1">
    <citation type="journal article" date="2011" name="Cell">
        <title>The monarch butterfly genome yields insights into long-distance migration.</title>
        <authorList>
            <person name="Zhan S."/>
            <person name="Merlin C."/>
            <person name="Boore J.L."/>
            <person name="Reppert S.M."/>
        </authorList>
    </citation>
    <scope>NUCLEOTIDE SEQUENCE [LARGE SCALE GENOMIC DNA]</scope>
    <source>
        <strain evidence="7">F-2</strain>
    </source>
</reference>
<dbReference type="Proteomes" id="UP000007151">
    <property type="component" value="Unassembled WGS sequence"/>
</dbReference>
<proteinExistence type="inferred from homology"/>
<evidence type="ECO:0000256" key="4">
    <source>
        <dbReference type="ARBA" id="ARBA00022525"/>
    </source>
</evidence>
<evidence type="ECO:0000256" key="2">
    <source>
        <dbReference type="ARBA" id="ARBA00005581"/>
    </source>
</evidence>
<dbReference type="eggNOG" id="ENOG502SEP7">
    <property type="taxonomic scope" value="Eukaryota"/>
</dbReference>
<organism evidence="7 8">
    <name type="scientific">Danaus plexippus plexippus</name>
    <dbReference type="NCBI Taxonomy" id="278856"/>
    <lineage>
        <taxon>Eukaryota</taxon>
        <taxon>Metazoa</taxon>
        <taxon>Ecdysozoa</taxon>
        <taxon>Arthropoda</taxon>
        <taxon>Hexapoda</taxon>
        <taxon>Insecta</taxon>
        <taxon>Pterygota</taxon>
        <taxon>Neoptera</taxon>
        <taxon>Endopterygota</taxon>
        <taxon>Lepidoptera</taxon>
        <taxon>Glossata</taxon>
        <taxon>Ditrysia</taxon>
        <taxon>Papilionoidea</taxon>
        <taxon>Nymphalidae</taxon>
        <taxon>Danainae</taxon>
        <taxon>Danaini</taxon>
        <taxon>Danaina</taxon>
        <taxon>Danaus</taxon>
        <taxon>Danaus</taxon>
    </lineage>
</organism>
<protein>
    <recommendedName>
        <fullName evidence="9">S-protein homolog</fullName>
    </recommendedName>
</protein>
<dbReference type="GO" id="GO:0005576">
    <property type="term" value="C:extracellular region"/>
    <property type="evidence" value="ECO:0007669"/>
    <property type="project" value="UniProtKB-SubCell"/>
</dbReference>
<evidence type="ECO:0000256" key="3">
    <source>
        <dbReference type="ARBA" id="ARBA00022471"/>
    </source>
</evidence>
<dbReference type="KEGG" id="dpl:KGM_214885"/>
<keyword evidence="6" id="KW-0812">Transmembrane</keyword>
<evidence type="ECO:0000313" key="7">
    <source>
        <dbReference type="EMBL" id="OWR44641.1"/>
    </source>
</evidence>
<dbReference type="GO" id="GO:0060320">
    <property type="term" value="P:rejection of self pollen"/>
    <property type="evidence" value="ECO:0007669"/>
    <property type="project" value="UniProtKB-KW"/>
</dbReference>
<keyword evidence="6" id="KW-0472">Membrane</keyword>
<evidence type="ECO:0000256" key="6">
    <source>
        <dbReference type="SAM" id="Phobius"/>
    </source>
</evidence>
<dbReference type="InterPro" id="IPR010264">
    <property type="entry name" value="Self-incomp_S1"/>
</dbReference>